<accession>A0A840PXM7</accession>
<evidence type="ECO:0008006" key="3">
    <source>
        <dbReference type="Google" id="ProtNLM"/>
    </source>
</evidence>
<sequence>MTTRLELDDGTSLDAADVRETLISQSTRDRAVVYLVHDNEAELVVGFRGDRGVCLWESDDGMVTTGGTNAETIIYGGNEIPFPPGSEIDAATVINAAEEFAVTGARPTGVDWTSYHEAMPVTETTMTPEALQALLGEPDAGR</sequence>
<dbReference type="InterPro" id="IPR025680">
    <property type="entry name" value="DddI"/>
</dbReference>
<evidence type="ECO:0000313" key="1">
    <source>
        <dbReference type="EMBL" id="MBB5152517.1"/>
    </source>
</evidence>
<organism evidence="1 2">
    <name type="scientific">Saccharopolyspora phatthalungensis</name>
    <dbReference type="NCBI Taxonomy" id="664693"/>
    <lineage>
        <taxon>Bacteria</taxon>
        <taxon>Bacillati</taxon>
        <taxon>Actinomycetota</taxon>
        <taxon>Actinomycetes</taxon>
        <taxon>Pseudonocardiales</taxon>
        <taxon>Pseudonocardiaceae</taxon>
        <taxon>Saccharopolyspora</taxon>
    </lineage>
</organism>
<dbReference type="AlphaFoldDB" id="A0A840PXM7"/>
<evidence type="ECO:0000313" key="2">
    <source>
        <dbReference type="Proteomes" id="UP000584374"/>
    </source>
</evidence>
<name>A0A840PXM7_9PSEU</name>
<comment type="caution">
    <text evidence="1">The sequence shown here is derived from an EMBL/GenBank/DDBJ whole genome shotgun (WGS) entry which is preliminary data.</text>
</comment>
<gene>
    <name evidence="1" type="ORF">BJ970_000051</name>
</gene>
<protein>
    <recommendedName>
        <fullName evidence="3">Immunity protein Imm1</fullName>
    </recommendedName>
</protein>
<keyword evidence="2" id="KW-1185">Reference proteome</keyword>
<dbReference type="EMBL" id="JACHIW010000001">
    <property type="protein sequence ID" value="MBB5152517.1"/>
    <property type="molecule type" value="Genomic_DNA"/>
</dbReference>
<reference evidence="1 2" key="1">
    <citation type="submission" date="2020-08" db="EMBL/GenBank/DDBJ databases">
        <title>Sequencing the genomes of 1000 actinobacteria strains.</title>
        <authorList>
            <person name="Klenk H.-P."/>
        </authorList>
    </citation>
    <scope>NUCLEOTIDE SEQUENCE [LARGE SCALE GENOMIC DNA]</scope>
    <source>
        <strain evidence="1 2">DSM 45584</strain>
    </source>
</reference>
<proteinExistence type="predicted"/>
<dbReference type="Proteomes" id="UP000584374">
    <property type="component" value="Unassembled WGS sequence"/>
</dbReference>
<dbReference type="Pfam" id="PF14430">
    <property type="entry name" value="Imm1"/>
    <property type="match status" value="1"/>
</dbReference>
<dbReference type="RefSeq" id="WP_184721965.1">
    <property type="nucleotide sequence ID" value="NZ_JACHIW010000001.1"/>
</dbReference>